<name>A0A1H5DE60_9ACTN</name>
<sequence>MTEARESDGPHALRAPGTPCWVSLMAHGLTATEEFYGALFGWEFRPGPRQLGPYVRALLDGHEVAGMGQLPPDHRLPIAWTPYLASDDVDRTAEAVRLCGGTVAVGPLDADEAGRLAIAADPCGAVFGIWQGPARLGTPITGVPGTPAWNELLTFETESVTKFYASVFGYQTETSAGAGADQVTLRVDGHPVAAVHGLGRALPRDRGPYWATCFRVADTDGALRRVTALGGRVIRPAEDGPHGRVATVADPEGAVFSVVQEPR</sequence>
<dbReference type="SUPFAM" id="SSF54593">
    <property type="entry name" value="Glyoxalase/Bleomycin resistance protein/Dihydroxybiphenyl dioxygenase"/>
    <property type="match status" value="2"/>
</dbReference>
<dbReference type="PANTHER" id="PTHR33993:SF10">
    <property type="entry name" value="CONSERVED PROTEIN"/>
    <property type="match status" value="1"/>
</dbReference>
<evidence type="ECO:0000259" key="1">
    <source>
        <dbReference type="PROSITE" id="PS51819"/>
    </source>
</evidence>
<evidence type="ECO:0000313" key="2">
    <source>
        <dbReference type="EMBL" id="SED77082.1"/>
    </source>
</evidence>
<dbReference type="Pfam" id="PF18029">
    <property type="entry name" value="Glyoxalase_6"/>
    <property type="match status" value="1"/>
</dbReference>
<feature type="domain" description="VOC" evidence="1">
    <location>
        <begin position="18"/>
        <end position="132"/>
    </location>
</feature>
<dbReference type="PANTHER" id="PTHR33993">
    <property type="entry name" value="GLYOXALASE-RELATED"/>
    <property type="match status" value="1"/>
</dbReference>
<dbReference type="InterPro" id="IPR041581">
    <property type="entry name" value="Glyoxalase_6"/>
</dbReference>
<dbReference type="InterPro" id="IPR037523">
    <property type="entry name" value="VOC_core"/>
</dbReference>
<dbReference type="RefSeq" id="WP_070022984.1">
    <property type="nucleotide sequence ID" value="NZ_FNTD01000004.1"/>
</dbReference>
<dbReference type="CDD" id="cd07247">
    <property type="entry name" value="SgaA_N_like"/>
    <property type="match status" value="2"/>
</dbReference>
<dbReference type="InterPro" id="IPR052164">
    <property type="entry name" value="Anthracycline_SecMetBiosynth"/>
</dbReference>
<feature type="domain" description="VOC" evidence="1">
    <location>
        <begin position="146"/>
        <end position="261"/>
    </location>
</feature>
<protein>
    <recommendedName>
        <fullName evidence="1">VOC domain-containing protein</fullName>
    </recommendedName>
</protein>
<dbReference type="Proteomes" id="UP000182375">
    <property type="component" value="Unassembled WGS sequence"/>
</dbReference>
<accession>A0A1H5DE60</accession>
<organism evidence="2 3">
    <name type="scientific">Streptomyces misionensis</name>
    <dbReference type="NCBI Taxonomy" id="67331"/>
    <lineage>
        <taxon>Bacteria</taxon>
        <taxon>Bacillati</taxon>
        <taxon>Actinomycetota</taxon>
        <taxon>Actinomycetes</taxon>
        <taxon>Kitasatosporales</taxon>
        <taxon>Streptomycetaceae</taxon>
        <taxon>Streptomyces</taxon>
    </lineage>
</organism>
<dbReference type="InterPro" id="IPR029068">
    <property type="entry name" value="Glyas_Bleomycin-R_OHBP_Dase"/>
</dbReference>
<reference evidence="2 3" key="1">
    <citation type="submission" date="2016-10" db="EMBL/GenBank/DDBJ databases">
        <authorList>
            <person name="de Groot N.N."/>
        </authorList>
    </citation>
    <scope>NUCLEOTIDE SEQUENCE [LARGE SCALE GENOMIC DNA]</scope>
    <source>
        <strain evidence="2 3">DSM 40306</strain>
    </source>
</reference>
<dbReference type="EMBL" id="FNTD01000004">
    <property type="protein sequence ID" value="SED77082.1"/>
    <property type="molecule type" value="Genomic_DNA"/>
</dbReference>
<evidence type="ECO:0000313" key="3">
    <source>
        <dbReference type="Proteomes" id="UP000182375"/>
    </source>
</evidence>
<gene>
    <name evidence="2" type="ORF">SAMN04490357_5777</name>
</gene>
<proteinExistence type="predicted"/>
<dbReference type="AlphaFoldDB" id="A0A1H5DE60"/>
<dbReference type="GeneID" id="95514846"/>
<dbReference type="PROSITE" id="PS51819">
    <property type="entry name" value="VOC"/>
    <property type="match status" value="2"/>
</dbReference>
<dbReference type="Gene3D" id="3.10.180.10">
    <property type="entry name" value="2,3-Dihydroxybiphenyl 1,2-Dioxygenase, domain 1"/>
    <property type="match status" value="2"/>
</dbReference>